<dbReference type="PRINTS" id="PR00081">
    <property type="entry name" value="GDHRDH"/>
</dbReference>
<evidence type="ECO:0000313" key="3">
    <source>
        <dbReference type="EMBL" id="KJV62512.1"/>
    </source>
</evidence>
<dbReference type="Pfam" id="PF13561">
    <property type="entry name" value="adh_short_C2"/>
    <property type="match status" value="1"/>
</dbReference>
<name>A0A0F3N492_RICAM</name>
<keyword evidence="4" id="KW-1185">Reference proteome</keyword>
<dbReference type="PANTHER" id="PTHR43477">
    <property type="entry name" value="DIHYDROANTICAPSIN 7-DEHYDROGENASE"/>
    <property type="match status" value="1"/>
</dbReference>
<dbReference type="EMBL" id="LANR01000001">
    <property type="protein sequence ID" value="KJV62512.1"/>
    <property type="molecule type" value="Genomic_DNA"/>
</dbReference>
<dbReference type="InterPro" id="IPR051122">
    <property type="entry name" value="SDR_DHRS6-like"/>
</dbReference>
<dbReference type="GO" id="GO:0016491">
    <property type="term" value="F:oxidoreductase activity"/>
    <property type="evidence" value="ECO:0007669"/>
    <property type="project" value="UniProtKB-KW"/>
</dbReference>
<organism evidence="3 4">
    <name type="scientific">Rickettsia amblyommatis str. Ac/Pa</name>
    <dbReference type="NCBI Taxonomy" id="1359164"/>
    <lineage>
        <taxon>Bacteria</taxon>
        <taxon>Pseudomonadati</taxon>
        <taxon>Pseudomonadota</taxon>
        <taxon>Alphaproteobacteria</taxon>
        <taxon>Rickettsiales</taxon>
        <taxon>Rickettsiaceae</taxon>
        <taxon>Rickettsieae</taxon>
        <taxon>Rickettsia</taxon>
        <taxon>spotted fever group</taxon>
    </lineage>
</organism>
<proteinExistence type="inferred from homology"/>
<dbReference type="Proteomes" id="UP000033556">
    <property type="component" value="Unassembled WGS sequence"/>
</dbReference>
<gene>
    <name evidence="3" type="ORF">APHACPA_1541</name>
</gene>
<accession>A0A0F3N492</accession>
<protein>
    <submittedName>
        <fullName evidence="3">Enoyl-(Acyl carrier) reductase family protein</fullName>
    </submittedName>
</protein>
<dbReference type="InterPro" id="IPR002347">
    <property type="entry name" value="SDR_fam"/>
</dbReference>
<dbReference type="PANTHER" id="PTHR43477:SF1">
    <property type="entry name" value="DIHYDROANTICAPSIN 7-DEHYDROGENASE"/>
    <property type="match status" value="1"/>
</dbReference>
<dbReference type="Gene3D" id="3.40.50.720">
    <property type="entry name" value="NAD(P)-binding Rossmann-like Domain"/>
    <property type="match status" value="1"/>
</dbReference>
<dbReference type="InterPro" id="IPR036291">
    <property type="entry name" value="NAD(P)-bd_dom_sf"/>
</dbReference>
<comment type="caution">
    <text evidence="3">The sequence shown here is derived from an EMBL/GenBank/DDBJ whole genome shotgun (WGS) entry which is preliminary data.</text>
</comment>
<reference evidence="3 4" key="1">
    <citation type="submission" date="2015-01" db="EMBL/GenBank/DDBJ databases">
        <title>Genome Sequencing of Rickettsiales.</title>
        <authorList>
            <person name="Daugherty S.C."/>
            <person name="Su Q."/>
            <person name="Abolude K."/>
            <person name="Beier-Sexton M."/>
            <person name="Carlyon J.A."/>
            <person name="Carter R."/>
            <person name="Day N.P."/>
            <person name="Dumler S.J."/>
            <person name="Dyachenko V."/>
            <person name="Godinez A."/>
            <person name="Kurtti T.J."/>
            <person name="Lichay M."/>
            <person name="Mullins K.E."/>
            <person name="Ott S."/>
            <person name="Pappas-Brown V."/>
            <person name="Paris D.H."/>
            <person name="Patel P."/>
            <person name="Richards A.L."/>
            <person name="Sadzewicz L."/>
            <person name="Sears K."/>
            <person name="Seidman D."/>
            <person name="Sengamalay N."/>
            <person name="Stenos J."/>
            <person name="Tallon L.J."/>
            <person name="Vincent G."/>
            <person name="Fraser C.M."/>
            <person name="Munderloh U."/>
            <person name="Dunning-Hotopp J.C."/>
        </authorList>
    </citation>
    <scope>NUCLEOTIDE SEQUENCE [LARGE SCALE GENOMIC DNA]</scope>
    <source>
        <strain evidence="3 4">Ac/Pa</strain>
    </source>
</reference>
<evidence type="ECO:0000256" key="1">
    <source>
        <dbReference type="ARBA" id="ARBA00006484"/>
    </source>
</evidence>
<sequence length="149" mass="16411">MFAETFIAPLEVVRYFGPKLHDNSSIVVISGSSSKNYSSDYANTNVIRLAWSGEIKNLMYFFADRKMRVNSISPGIVLTQHHEDRIRAQAISNNISYKAQLSQDTSAIPLKSYATKEDVANLAIFLLSNKASSLNGINVLLDGGESSAY</sequence>
<dbReference type="AlphaFoldDB" id="A0A0F3N492"/>
<evidence type="ECO:0000313" key="4">
    <source>
        <dbReference type="Proteomes" id="UP000033556"/>
    </source>
</evidence>
<evidence type="ECO:0000256" key="2">
    <source>
        <dbReference type="ARBA" id="ARBA00023002"/>
    </source>
</evidence>
<keyword evidence="2" id="KW-0560">Oxidoreductase</keyword>
<dbReference type="SUPFAM" id="SSF51735">
    <property type="entry name" value="NAD(P)-binding Rossmann-fold domains"/>
    <property type="match status" value="1"/>
</dbReference>
<dbReference type="PATRIC" id="fig|1359164.3.peg.1528"/>
<comment type="similarity">
    <text evidence="1">Belongs to the short-chain dehydrogenases/reductases (SDR) family.</text>
</comment>